<protein>
    <recommendedName>
        <fullName evidence="1">tRNA-uridine aminocarboxypropyltransferase</fullName>
        <ecNumber evidence="1">2.5.1.25</ecNumber>
    </recommendedName>
</protein>
<dbReference type="PANTHER" id="PTHR21392">
    <property type="entry name" value="TRNA-URIDINE AMINOCARBOXYPROPYLTRANSFERASE 2"/>
    <property type="match status" value="1"/>
</dbReference>
<evidence type="ECO:0000256" key="6">
    <source>
        <dbReference type="ARBA" id="ARBA00048718"/>
    </source>
</evidence>
<dbReference type="EC" id="2.5.1.25" evidence="1"/>
<evidence type="ECO:0000256" key="2">
    <source>
        <dbReference type="ARBA" id="ARBA00022679"/>
    </source>
</evidence>
<evidence type="ECO:0000256" key="3">
    <source>
        <dbReference type="ARBA" id="ARBA00022691"/>
    </source>
</evidence>
<comment type="catalytic activity">
    <reaction evidence="6">
        <text>a uridine in tRNA + S-adenosyl-L-methionine = a 3-[(3S)-3-amino-3-carboxypropyl]uridine in tRNA + S-methyl-5'-thioadenosine + H(+)</text>
        <dbReference type="Rhea" id="RHEA:62432"/>
        <dbReference type="Rhea" id="RHEA-COMP:13339"/>
        <dbReference type="Rhea" id="RHEA-COMP:16092"/>
        <dbReference type="ChEBI" id="CHEBI:15378"/>
        <dbReference type="ChEBI" id="CHEBI:17509"/>
        <dbReference type="ChEBI" id="CHEBI:59789"/>
        <dbReference type="ChEBI" id="CHEBI:65315"/>
        <dbReference type="ChEBI" id="CHEBI:82930"/>
        <dbReference type="EC" id="2.5.1.25"/>
    </reaction>
</comment>
<dbReference type="InterPro" id="IPR039262">
    <property type="entry name" value="DTWD2/TAPT"/>
</dbReference>
<proteinExistence type="inferred from homology"/>
<evidence type="ECO:0000256" key="1">
    <source>
        <dbReference type="ARBA" id="ARBA00012386"/>
    </source>
</evidence>
<evidence type="ECO:0000259" key="7">
    <source>
        <dbReference type="Pfam" id="PF03942"/>
    </source>
</evidence>
<dbReference type="GO" id="GO:0016432">
    <property type="term" value="F:tRNA-uridine aminocarboxypropyltransferase activity"/>
    <property type="evidence" value="ECO:0007669"/>
    <property type="project" value="UniProtKB-EC"/>
</dbReference>
<sequence length="98" mass="11247">IYSQNPFLKTLKKVQIKSDQRSRYVIRTQPRDSSLSTLETVAMAVATLEGRPEVMDILVHPLVALCDFQIKHGATEHQSREYRVENGLWTKPLPRSVK</sequence>
<reference evidence="8" key="1">
    <citation type="submission" date="2014-12" db="EMBL/GenBank/DDBJ databases">
        <title>Insight into the proteome of Arion vulgaris.</title>
        <authorList>
            <person name="Aradska J."/>
            <person name="Bulat T."/>
            <person name="Smidak R."/>
            <person name="Sarate P."/>
            <person name="Gangsoo J."/>
            <person name="Sialana F."/>
            <person name="Bilban M."/>
            <person name="Lubec G."/>
        </authorList>
    </citation>
    <scope>NUCLEOTIDE SEQUENCE</scope>
    <source>
        <tissue evidence="8">Skin</tissue>
    </source>
</reference>
<dbReference type="PANTHER" id="PTHR21392:SF0">
    <property type="entry name" value="TRNA-URIDINE AMINOCARBOXYPROPYLTRANSFERASE 2"/>
    <property type="match status" value="1"/>
</dbReference>
<keyword evidence="4" id="KW-0819">tRNA processing</keyword>
<comment type="similarity">
    <text evidence="5">Belongs to the TDD superfamily. DTWD2 family.</text>
</comment>
<dbReference type="EMBL" id="HACG01050968">
    <property type="protein sequence ID" value="CEK97839.1"/>
    <property type="molecule type" value="Transcribed_RNA"/>
</dbReference>
<keyword evidence="3" id="KW-0949">S-adenosyl-L-methionine</keyword>
<dbReference type="InterPro" id="IPR005636">
    <property type="entry name" value="DTW"/>
</dbReference>
<evidence type="ECO:0000313" key="8">
    <source>
        <dbReference type="EMBL" id="CEK97839.1"/>
    </source>
</evidence>
<evidence type="ECO:0000256" key="4">
    <source>
        <dbReference type="ARBA" id="ARBA00022694"/>
    </source>
</evidence>
<evidence type="ECO:0000256" key="5">
    <source>
        <dbReference type="ARBA" id="ARBA00034489"/>
    </source>
</evidence>
<organism evidence="8">
    <name type="scientific">Arion vulgaris</name>
    <dbReference type="NCBI Taxonomy" id="1028688"/>
    <lineage>
        <taxon>Eukaryota</taxon>
        <taxon>Metazoa</taxon>
        <taxon>Spiralia</taxon>
        <taxon>Lophotrochozoa</taxon>
        <taxon>Mollusca</taxon>
        <taxon>Gastropoda</taxon>
        <taxon>Heterobranchia</taxon>
        <taxon>Euthyneura</taxon>
        <taxon>Panpulmonata</taxon>
        <taxon>Eupulmonata</taxon>
        <taxon>Stylommatophora</taxon>
        <taxon>Helicina</taxon>
        <taxon>Arionoidea</taxon>
        <taxon>Arionidae</taxon>
        <taxon>Arion</taxon>
    </lineage>
</organism>
<dbReference type="AlphaFoldDB" id="A0A0B7BX94"/>
<name>A0A0B7BX94_9EUPU</name>
<feature type="non-terminal residue" evidence="8">
    <location>
        <position position="98"/>
    </location>
</feature>
<dbReference type="GO" id="GO:0008033">
    <property type="term" value="P:tRNA processing"/>
    <property type="evidence" value="ECO:0007669"/>
    <property type="project" value="UniProtKB-KW"/>
</dbReference>
<accession>A0A0B7BX94</accession>
<feature type="domain" description="DTW" evidence="7">
    <location>
        <begin position="1"/>
        <end position="69"/>
    </location>
</feature>
<gene>
    <name evidence="8" type="primary">ORF217063</name>
</gene>
<dbReference type="Pfam" id="PF03942">
    <property type="entry name" value="DTW"/>
    <property type="match status" value="1"/>
</dbReference>
<keyword evidence="2" id="KW-0808">Transferase</keyword>
<feature type="non-terminal residue" evidence="8">
    <location>
        <position position="1"/>
    </location>
</feature>